<dbReference type="Gene3D" id="1.50.10.10">
    <property type="match status" value="1"/>
</dbReference>
<dbReference type="InterPro" id="IPR011013">
    <property type="entry name" value="Gal_mutarotase_sf_dom"/>
</dbReference>
<dbReference type="AlphaFoldDB" id="A0A426D733"/>
<protein>
    <submittedName>
        <fullName evidence="9">Glycoside hydrolase family 65 protein</fullName>
    </submittedName>
</protein>
<accession>A0A426D733</accession>
<dbReference type="Gene3D" id="2.60.420.10">
    <property type="entry name" value="Maltose phosphorylase, domain 3"/>
    <property type="match status" value="1"/>
</dbReference>
<dbReference type="GO" id="GO:0004553">
    <property type="term" value="F:hydrolase activity, hydrolyzing O-glycosyl compounds"/>
    <property type="evidence" value="ECO:0007669"/>
    <property type="project" value="TreeGrafter"/>
</dbReference>
<dbReference type="Pfam" id="PF03636">
    <property type="entry name" value="Glyco_hydro_65N"/>
    <property type="match status" value="1"/>
</dbReference>
<evidence type="ECO:0000259" key="7">
    <source>
        <dbReference type="Pfam" id="PF03633"/>
    </source>
</evidence>
<reference evidence="9 10" key="1">
    <citation type="submission" date="2018-08" db="EMBL/GenBank/DDBJ databases">
        <title>Genome Lactobacillus garii FI11369.</title>
        <authorList>
            <person name="Diaz M."/>
            <person name="Narbad A."/>
        </authorList>
    </citation>
    <scope>NUCLEOTIDE SEQUENCE [LARGE SCALE GENOMIC DNA]</scope>
    <source>
        <strain evidence="9 10">FI11369</strain>
    </source>
</reference>
<keyword evidence="2" id="KW-0328">Glycosyltransferase</keyword>
<dbReference type="GO" id="GO:0005975">
    <property type="term" value="P:carbohydrate metabolic process"/>
    <property type="evidence" value="ECO:0007669"/>
    <property type="project" value="InterPro"/>
</dbReference>
<dbReference type="InterPro" id="IPR037018">
    <property type="entry name" value="GH65_N"/>
</dbReference>
<gene>
    <name evidence="9" type="ORF">D1831_07565</name>
</gene>
<comment type="caution">
    <text evidence="9">The sequence shown here is derived from an EMBL/GenBank/DDBJ whole genome shotgun (WGS) entry which is preliminary data.</text>
</comment>
<sequence length="741" mass="83449">MFLLVLGSVLGGLLMSLWTIEADQPTRELASQLTVSNGLIGIKDLAEIPGLQAGPLTDTVVYVNGFYDYEQIHYGEAQFGFPQRNQMMIPLPAPTRFELWLDDVPVDLNQGKILAEHYQLSMQTGQFQHTLTWEERSTGHQIEIVLTRITSLKTAALLTQRIQVRALNFDGGKLRIVSGLHVRGMVQPKTFDPRLAGYDTTDILAHQKITPFSVTMRGTTFTASHSRQKLSTITHYDQPGRWLKDGNWMSTFDLTRQPVAMTKTVWHMLGKVVLDTTITSELTRPFAEIAAAQTAALTDFWQTSDIEITGDDESQRGIRFSQFGLLQALGIHGGQQGIAAKGLTGSGYGGHYFWDTEIYEAPFFYWNHPELARRLLMVRYKQLAHAEAYAKSLGLTGALFPWRTINGEESSAYFPASTAAIHIDADVAYLVIRYYQITHDDDFMQKYGAELLLATSRFYLGYGNFDPHKGFVLNTVTGPDEYTALVDNNAYTNFLVQFELRYLTQHFELSDLQRFGVTPSEWEDFRAAADQMYFEIHGNLIAQDDSFLSKRRIDLKQIPRDHFPLLMHYHPLVLYRLQVLKQADLLLAMVLLPEQFTQAQVQTNYDYYEPITTHDSSLSPAIYAIAAARLGEAAGAIKFFKHTVNTDLQNLQGNTADGLHLAAMGGSWITFAWGLMGLTVDDEHATLHPVLPQTWTRCTFKLRYRNQVYAVTVTPTQLTVTGGSTANVTIDQARRLITLTP</sequence>
<evidence type="ECO:0000259" key="8">
    <source>
        <dbReference type="Pfam" id="PF03636"/>
    </source>
</evidence>
<dbReference type="PANTHER" id="PTHR11051">
    <property type="entry name" value="GLYCOSYL HYDROLASE-RELATED"/>
    <property type="match status" value="1"/>
</dbReference>
<dbReference type="InterPro" id="IPR008928">
    <property type="entry name" value="6-hairpin_glycosidase_sf"/>
</dbReference>
<evidence type="ECO:0000256" key="4">
    <source>
        <dbReference type="PIRSR" id="PIRSR036289-50"/>
    </source>
</evidence>
<feature type="binding site" evidence="5">
    <location>
        <begin position="581"/>
        <end position="582"/>
    </location>
    <ligand>
        <name>substrate</name>
    </ligand>
</feature>
<dbReference type="Pfam" id="PF03632">
    <property type="entry name" value="Glyco_hydro_65m"/>
    <property type="match status" value="1"/>
</dbReference>
<dbReference type="GO" id="GO:0030246">
    <property type="term" value="F:carbohydrate binding"/>
    <property type="evidence" value="ECO:0007669"/>
    <property type="project" value="InterPro"/>
</dbReference>
<dbReference type="InterPro" id="IPR005194">
    <property type="entry name" value="Glyco_hydro_65_C"/>
</dbReference>
<feature type="domain" description="Glycoside hydrolase family 65 N-terminal" evidence="8">
    <location>
        <begin position="30"/>
        <end position="216"/>
    </location>
</feature>
<evidence type="ECO:0000256" key="1">
    <source>
        <dbReference type="ARBA" id="ARBA00006768"/>
    </source>
</evidence>
<name>A0A426D733_9LACO</name>
<keyword evidence="10" id="KW-1185">Reference proteome</keyword>
<dbReference type="PANTHER" id="PTHR11051:SF8">
    <property type="entry name" value="PROTEIN-GLUCOSYLGALACTOSYLHYDROXYLYSINE GLUCOSIDASE"/>
    <property type="match status" value="1"/>
</dbReference>
<dbReference type="Pfam" id="PF03633">
    <property type="entry name" value="Glyco_hydro_65C"/>
    <property type="match status" value="1"/>
</dbReference>
<feature type="domain" description="Glycoside hydrolase family 65 central catalytic" evidence="6">
    <location>
        <begin position="319"/>
        <end position="668"/>
    </location>
</feature>
<dbReference type="EMBL" id="QWZQ01000021">
    <property type="protein sequence ID" value="RRK10407.1"/>
    <property type="molecule type" value="Genomic_DNA"/>
</dbReference>
<dbReference type="SUPFAM" id="SSF48208">
    <property type="entry name" value="Six-hairpin glycosidases"/>
    <property type="match status" value="1"/>
</dbReference>
<dbReference type="Proteomes" id="UP000283633">
    <property type="component" value="Unassembled WGS sequence"/>
</dbReference>
<evidence type="ECO:0000256" key="5">
    <source>
        <dbReference type="PIRSR" id="PIRSR036289-51"/>
    </source>
</evidence>
<evidence type="ECO:0000313" key="10">
    <source>
        <dbReference type="Proteomes" id="UP000283633"/>
    </source>
</evidence>
<keyword evidence="9" id="KW-0378">Hydrolase</keyword>
<feature type="domain" description="Glycoside hydrolase family 65 C-terminal" evidence="7">
    <location>
        <begin position="680"/>
        <end position="734"/>
    </location>
</feature>
<dbReference type="InterPro" id="IPR017045">
    <property type="entry name" value="Malt_Pase/Glycosyl_Hdrlase"/>
</dbReference>
<feature type="active site" description="Proton donor" evidence="4">
    <location>
        <position position="481"/>
    </location>
</feature>
<keyword evidence="3" id="KW-0808">Transferase</keyword>
<dbReference type="SUPFAM" id="SSF74650">
    <property type="entry name" value="Galactose mutarotase-like"/>
    <property type="match status" value="1"/>
</dbReference>
<dbReference type="PIRSF" id="PIRSF036289">
    <property type="entry name" value="Glycosyl_hydrolase_malt_phosph"/>
    <property type="match status" value="1"/>
</dbReference>
<dbReference type="Gene3D" id="2.70.98.40">
    <property type="entry name" value="Glycoside hydrolase, family 65, N-terminal domain"/>
    <property type="match status" value="1"/>
</dbReference>
<evidence type="ECO:0000259" key="6">
    <source>
        <dbReference type="Pfam" id="PF03632"/>
    </source>
</evidence>
<evidence type="ECO:0000256" key="3">
    <source>
        <dbReference type="ARBA" id="ARBA00022679"/>
    </source>
</evidence>
<dbReference type="GO" id="GO:0016757">
    <property type="term" value="F:glycosyltransferase activity"/>
    <property type="evidence" value="ECO:0007669"/>
    <property type="project" value="UniProtKB-KW"/>
</dbReference>
<proteinExistence type="inferred from homology"/>
<dbReference type="InterPro" id="IPR005195">
    <property type="entry name" value="Glyco_hydro_65_M"/>
</dbReference>
<dbReference type="InterPro" id="IPR005196">
    <property type="entry name" value="Glyco_hydro_65_N"/>
</dbReference>
<evidence type="ECO:0000256" key="2">
    <source>
        <dbReference type="ARBA" id="ARBA00022676"/>
    </source>
</evidence>
<dbReference type="InterPro" id="IPR012341">
    <property type="entry name" value="6hp_glycosidase-like_sf"/>
</dbReference>
<organism evidence="9 10">
    <name type="scientific">Lactiplantibacillus garii</name>
    <dbReference type="NCBI Taxonomy" id="2306423"/>
    <lineage>
        <taxon>Bacteria</taxon>
        <taxon>Bacillati</taxon>
        <taxon>Bacillota</taxon>
        <taxon>Bacilli</taxon>
        <taxon>Lactobacillales</taxon>
        <taxon>Lactobacillaceae</taxon>
        <taxon>Lactiplantibacillus</taxon>
    </lineage>
</organism>
<evidence type="ECO:0000313" key="9">
    <source>
        <dbReference type="EMBL" id="RRK10407.1"/>
    </source>
</evidence>
<feature type="binding site" evidence="5">
    <location>
        <begin position="354"/>
        <end position="355"/>
    </location>
    <ligand>
        <name>substrate</name>
    </ligand>
</feature>
<comment type="similarity">
    <text evidence="1">Belongs to the glycosyl hydrolase 65 family.</text>
</comment>